<keyword evidence="5" id="KW-0808">Transferase</keyword>
<evidence type="ECO:0000256" key="2">
    <source>
        <dbReference type="ARBA" id="ARBA00004370"/>
    </source>
</evidence>
<dbReference type="Pfam" id="PF00672">
    <property type="entry name" value="HAMP"/>
    <property type="match status" value="1"/>
</dbReference>
<evidence type="ECO:0000313" key="14">
    <source>
        <dbReference type="Proteomes" id="UP001156882"/>
    </source>
</evidence>
<proteinExistence type="predicted"/>
<dbReference type="EC" id="2.7.13.3" evidence="3"/>
<evidence type="ECO:0000256" key="5">
    <source>
        <dbReference type="ARBA" id="ARBA00022679"/>
    </source>
</evidence>
<dbReference type="Gene3D" id="3.30.565.10">
    <property type="entry name" value="Histidine kinase-like ATPase, C-terminal domain"/>
    <property type="match status" value="1"/>
</dbReference>
<organism evidence="13 14">
    <name type="scientific">Labrys miyagiensis</name>
    <dbReference type="NCBI Taxonomy" id="346912"/>
    <lineage>
        <taxon>Bacteria</taxon>
        <taxon>Pseudomonadati</taxon>
        <taxon>Pseudomonadota</taxon>
        <taxon>Alphaproteobacteria</taxon>
        <taxon>Hyphomicrobiales</taxon>
        <taxon>Xanthobacteraceae</taxon>
        <taxon>Labrys</taxon>
    </lineage>
</organism>
<evidence type="ECO:0000256" key="3">
    <source>
        <dbReference type="ARBA" id="ARBA00012438"/>
    </source>
</evidence>
<dbReference type="SUPFAM" id="SSF158472">
    <property type="entry name" value="HAMP domain-like"/>
    <property type="match status" value="1"/>
</dbReference>
<dbReference type="EMBL" id="BSPC01000005">
    <property type="protein sequence ID" value="GLS17441.1"/>
    <property type="molecule type" value="Genomic_DNA"/>
</dbReference>
<dbReference type="CDD" id="cd06225">
    <property type="entry name" value="HAMP"/>
    <property type="match status" value="1"/>
</dbReference>
<dbReference type="SMART" id="SM00304">
    <property type="entry name" value="HAMP"/>
    <property type="match status" value="1"/>
</dbReference>
<evidence type="ECO:0000259" key="12">
    <source>
        <dbReference type="PROSITE" id="PS50885"/>
    </source>
</evidence>
<keyword evidence="14" id="KW-1185">Reference proteome</keyword>
<gene>
    <name evidence="13" type="ORF">GCM10007874_04560</name>
</gene>
<dbReference type="PRINTS" id="PR00344">
    <property type="entry name" value="BCTRLSENSOR"/>
</dbReference>
<evidence type="ECO:0000256" key="8">
    <source>
        <dbReference type="ARBA" id="ARBA00022840"/>
    </source>
</evidence>
<dbReference type="InterPro" id="IPR036890">
    <property type="entry name" value="HATPase_C_sf"/>
</dbReference>
<dbReference type="InterPro" id="IPR005467">
    <property type="entry name" value="His_kinase_dom"/>
</dbReference>
<evidence type="ECO:0000256" key="7">
    <source>
        <dbReference type="ARBA" id="ARBA00022777"/>
    </source>
</evidence>
<keyword evidence="10" id="KW-1133">Transmembrane helix</keyword>
<dbReference type="Gene3D" id="1.10.287.130">
    <property type="match status" value="1"/>
</dbReference>
<sequence>MTLLARLGGFWARSIRWKLVAVFVLISVVPMLVASHLATQLVATAFENNVRAWLFQTSRFFVANILDERRETAGVAKAMVETGSLNGLLAGQTRELPAPVSHVIDALGYDLFMITDENDKVVFSSRGGSNITRVPFDQGQTLYLYDNAGQSVLMAAGNTETTFDGHRFRILIGNFVDQSFVNNMGVLSSLTIQLFYKVDGKFKELYTSQPGIAAPLPDVALARLEEGNTNGYVKARPDGDNPSVAILAPIQDGGHLIGVVYCGLSPQSGLADWITRGNLFIGIFACGMLLSVVAGLIMSRLLTQPVIRLSRGVNAIAKGDFTQRVPVRGQDELGHLAMAFNSMAYQLEGLRKMEAKLRRRERLITLGEVAAGLAHEVRNPLGIIKTSAELLQNSPNLTDVQLRRLGYVVDEVRRIDHLIRDFLAFAKPPQRMVDLPPAALVERVLGSCQSEIERQNVAVRVEDRTKGILVHVDRDQMIQTCLNLVLNALQAMETVPEPAGGPPPAQSRPQLDILIASSGDDVHFVFADNGPGIAPHLIDRIFDPFVTTKDSGTGLGLARVFAVAEGHGGWIEARNNPLGGAIFEFVIPRSQRRAGNVPDDPDR</sequence>
<dbReference type="InterPro" id="IPR003660">
    <property type="entry name" value="HAMP_dom"/>
</dbReference>
<feature type="domain" description="HAMP" evidence="12">
    <location>
        <begin position="300"/>
        <end position="352"/>
    </location>
</feature>
<evidence type="ECO:0000259" key="11">
    <source>
        <dbReference type="PROSITE" id="PS50109"/>
    </source>
</evidence>
<dbReference type="InterPro" id="IPR004358">
    <property type="entry name" value="Sig_transdc_His_kin-like_C"/>
</dbReference>
<dbReference type="InterPro" id="IPR036097">
    <property type="entry name" value="HisK_dim/P_sf"/>
</dbReference>
<dbReference type="PANTHER" id="PTHR43065">
    <property type="entry name" value="SENSOR HISTIDINE KINASE"/>
    <property type="match status" value="1"/>
</dbReference>
<keyword evidence="9" id="KW-0902">Two-component regulatory system</keyword>
<dbReference type="CDD" id="cd00082">
    <property type="entry name" value="HisKA"/>
    <property type="match status" value="1"/>
</dbReference>
<evidence type="ECO:0000313" key="13">
    <source>
        <dbReference type="EMBL" id="GLS17441.1"/>
    </source>
</evidence>
<dbReference type="Pfam" id="PF00512">
    <property type="entry name" value="HisKA"/>
    <property type="match status" value="1"/>
</dbReference>
<dbReference type="SUPFAM" id="SSF55874">
    <property type="entry name" value="ATPase domain of HSP90 chaperone/DNA topoisomerase II/histidine kinase"/>
    <property type="match status" value="1"/>
</dbReference>
<feature type="transmembrane region" description="Helical" evidence="10">
    <location>
        <begin position="279"/>
        <end position="302"/>
    </location>
</feature>
<dbReference type="RefSeq" id="WP_284310261.1">
    <property type="nucleotide sequence ID" value="NZ_BSPC01000005.1"/>
</dbReference>
<evidence type="ECO:0000256" key="9">
    <source>
        <dbReference type="ARBA" id="ARBA00023012"/>
    </source>
</evidence>
<evidence type="ECO:0000256" key="10">
    <source>
        <dbReference type="SAM" id="Phobius"/>
    </source>
</evidence>
<name>A0ABQ6CAM6_9HYPH</name>
<dbReference type="Pfam" id="PF02518">
    <property type="entry name" value="HATPase_c"/>
    <property type="match status" value="1"/>
</dbReference>
<dbReference type="InterPro" id="IPR003594">
    <property type="entry name" value="HATPase_dom"/>
</dbReference>
<evidence type="ECO:0000256" key="4">
    <source>
        <dbReference type="ARBA" id="ARBA00022553"/>
    </source>
</evidence>
<dbReference type="InterPro" id="IPR003661">
    <property type="entry name" value="HisK_dim/P_dom"/>
</dbReference>
<evidence type="ECO:0000256" key="1">
    <source>
        <dbReference type="ARBA" id="ARBA00000085"/>
    </source>
</evidence>
<dbReference type="PROSITE" id="PS50109">
    <property type="entry name" value="HIS_KIN"/>
    <property type="match status" value="1"/>
</dbReference>
<comment type="catalytic activity">
    <reaction evidence="1">
        <text>ATP + protein L-histidine = ADP + protein N-phospho-L-histidine.</text>
        <dbReference type="EC" id="2.7.13.3"/>
    </reaction>
</comment>
<accession>A0ABQ6CAM6</accession>
<keyword evidence="10" id="KW-0472">Membrane</keyword>
<comment type="caution">
    <text evidence="13">The sequence shown here is derived from an EMBL/GenBank/DDBJ whole genome shotgun (WGS) entry which is preliminary data.</text>
</comment>
<keyword evidence="6" id="KW-0547">Nucleotide-binding</keyword>
<evidence type="ECO:0000256" key="6">
    <source>
        <dbReference type="ARBA" id="ARBA00022741"/>
    </source>
</evidence>
<keyword evidence="7" id="KW-0418">Kinase</keyword>
<keyword evidence="4" id="KW-0597">Phosphoprotein</keyword>
<dbReference type="Proteomes" id="UP001156882">
    <property type="component" value="Unassembled WGS sequence"/>
</dbReference>
<dbReference type="SUPFAM" id="SSF47384">
    <property type="entry name" value="Homodimeric domain of signal transducing histidine kinase"/>
    <property type="match status" value="1"/>
</dbReference>
<dbReference type="SMART" id="SM00388">
    <property type="entry name" value="HisKA"/>
    <property type="match status" value="1"/>
</dbReference>
<feature type="domain" description="Histidine kinase" evidence="11">
    <location>
        <begin position="372"/>
        <end position="591"/>
    </location>
</feature>
<dbReference type="SMART" id="SM00387">
    <property type="entry name" value="HATPase_c"/>
    <property type="match status" value="1"/>
</dbReference>
<reference evidence="14" key="1">
    <citation type="journal article" date="2019" name="Int. J. Syst. Evol. Microbiol.">
        <title>The Global Catalogue of Microorganisms (GCM) 10K type strain sequencing project: providing services to taxonomists for standard genome sequencing and annotation.</title>
        <authorList>
            <consortium name="The Broad Institute Genomics Platform"/>
            <consortium name="The Broad Institute Genome Sequencing Center for Infectious Disease"/>
            <person name="Wu L."/>
            <person name="Ma J."/>
        </authorList>
    </citation>
    <scope>NUCLEOTIDE SEQUENCE [LARGE SCALE GENOMIC DNA]</scope>
    <source>
        <strain evidence="14">NBRC 101365</strain>
    </source>
</reference>
<comment type="subcellular location">
    <subcellularLocation>
        <location evidence="2">Membrane</location>
    </subcellularLocation>
</comment>
<dbReference type="Gene3D" id="6.10.340.10">
    <property type="match status" value="1"/>
</dbReference>
<protein>
    <recommendedName>
        <fullName evidence="3">histidine kinase</fullName>
        <ecNumber evidence="3">2.7.13.3</ecNumber>
    </recommendedName>
</protein>
<keyword evidence="10" id="KW-0812">Transmembrane</keyword>
<dbReference type="PANTHER" id="PTHR43065:SF10">
    <property type="entry name" value="PEROXIDE STRESS-ACTIVATED HISTIDINE KINASE MAK3"/>
    <property type="match status" value="1"/>
</dbReference>
<dbReference type="PROSITE" id="PS50885">
    <property type="entry name" value="HAMP"/>
    <property type="match status" value="1"/>
</dbReference>
<keyword evidence="8" id="KW-0067">ATP-binding</keyword>